<evidence type="ECO:0008006" key="2">
    <source>
        <dbReference type="Google" id="ProtNLM"/>
    </source>
</evidence>
<gene>
    <name evidence="1" type="ORF">ENK37_10430</name>
</gene>
<protein>
    <recommendedName>
        <fullName evidence="2">Lipoprotein</fullName>
    </recommendedName>
</protein>
<accession>A0A7C4V711</accession>
<name>A0A7C4V711_9DEIN</name>
<dbReference type="EMBL" id="DRPZ01000263">
    <property type="protein sequence ID" value="HGY10445.1"/>
    <property type="molecule type" value="Genomic_DNA"/>
</dbReference>
<evidence type="ECO:0000313" key="1">
    <source>
        <dbReference type="EMBL" id="HGY10445.1"/>
    </source>
</evidence>
<reference evidence="1" key="1">
    <citation type="journal article" date="2020" name="mSystems">
        <title>Genome- and Community-Level Interaction Insights into Carbon Utilization and Element Cycling Functions of Hydrothermarchaeota in Hydrothermal Sediment.</title>
        <authorList>
            <person name="Zhou Z."/>
            <person name="Liu Y."/>
            <person name="Xu W."/>
            <person name="Pan J."/>
            <person name="Luo Z.H."/>
            <person name="Li M."/>
        </authorList>
    </citation>
    <scope>NUCLEOTIDE SEQUENCE [LARGE SCALE GENOMIC DNA]</scope>
    <source>
        <strain evidence="1">HyVt-570</strain>
    </source>
</reference>
<organism evidence="1">
    <name type="scientific">Oceanithermus profundus</name>
    <dbReference type="NCBI Taxonomy" id="187137"/>
    <lineage>
        <taxon>Bacteria</taxon>
        <taxon>Thermotogati</taxon>
        <taxon>Deinococcota</taxon>
        <taxon>Deinococci</taxon>
        <taxon>Thermales</taxon>
        <taxon>Thermaceae</taxon>
        <taxon>Oceanithermus</taxon>
    </lineage>
</organism>
<dbReference type="PROSITE" id="PS51257">
    <property type="entry name" value="PROKAR_LIPOPROTEIN"/>
    <property type="match status" value="1"/>
</dbReference>
<proteinExistence type="predicted"/>
<dbReference type="Proteomes" id="UP000885759">
    <property type="component" value="Unassembled WGS sequence"/>
</dbReference>
<comment type="caution">
    <text evidence="1">The sequence shown here is derived from an EMBL/GenBank/DDBJ whole genome shotgun (WGS) entry which is preliminary data.</text>
</comment>
<feature type="non-terminal residue" evidence="1">
    <location>
        <position position="383"/>
    </location>
</feature>
<dbReference type="AlphaFoldDB" id="A0A7C4V711"/>
<sequence length="383" mass="40496">MKKGLGLLVVALLTVWLAGCGGGPGTKVTVHAQNDRGAQAFPLAVAYRVADGEWAWLPPDQEAVYSFYIPQGKKRYGVAVRCPTWGMMMGPEPVRVYELTTDDTTDPVVLCRTGAPRPPRVRVTVHGDVSAVTGAQTFSAVSEIDRDHSSSNQEDVEPVMIKEPSRDLLLLAYSTNAFPYGPADLLAARVFRGIEPEEGLELSLSLTDADAVGAAQVEPVTLPAGWPAGDYQVALQTQGGRFDNYYELLGRGTTGGGTYRTVSGLTADDFYVLGAHAQVSDPGGTRRSLAYSHWVPAASAGDLEADLPAAFAESYAPDLGGERASFGLSYPEAGSAVAFSFSVTSNDHVTTKAWVSPAWLAGAASYTMPDLTGVPGFSNAVTR</sequence>